<evidence type="ECO:0000256" key="7">
    <source>
        <dbReference type="RuleBase" id="RU365095"/>
    </source>
</evidence>
<dbReference type="NCBIfam" id="TIGR01198">
    <property type="entry name" value="pgl"/>
    <property type="match status" value="1"/>
</dbReference>
<dbReference type="OrthoDB" id="9810967at2"/>
<proteinExistence type="inferred from homology"/>
<dbReference type="STRING" id="443254.Marpi_1571"/>
<dbReference type="PANTHER" id="PTHR11054:SF0">
    <property type="entry name" value="6-PHOSPHOGLUCONOLACTONASE"/>
    <property type="match status" value="1"/>
</dbReference>
<dbReference type="InterPro" id="IPR037171">
    <property type="entry name" value="NagB/RpiA_transferase-like"/>
</dbReference>
<dbReference type="InterPro" id="IPR005900">
    <property type="entry name" value="6-phosphogluconolactonase_DevB"/>
</dbReference>
<dbReference type="HOGENOM" id="CLU_053947_2_0_0"/>
<dbReference type="UniPathway" id="UPA00115">
    <property type="reaction ID" value="UER00409"/>
</dbReference>
<comment type="function">
    <text evidence="2 7">Hydrolysis of 6-phosphogluconolactone to 6-phosphogluconate.</text>
</comment>
<evidence type="ECO:0000256" key="2">
    <source>
        <dbReference type="ARBA" id="ARBA00002681"/>
    </source>
</evidence>
<dbReference type="AlphaFoldDB" id="H2J4L9"/>
<dbReference type="Gene3D" id="3.40.50.1360">
    <property type="match status" value="1"/>
</dbReference>
<dbReference type="EMBL" id="CP003257">
    <property type="protein sequence ID" value="AEX85961.1"/>
    <property type="molecule type" value="Genomic_DNA"/>
</dbReference>
<gene>
    <name evidence="7" type="primary">pgl</name>
    <name evidence="9" type="ordered locus">Marpi_1571</name>
</gene>
<dbReference type="GO" id="GO:0005975">
    <property type="term" value="P:carbohydrate metabolic process"/>
    <property type="evidence" value="ECO:0007669"/>
    <property type="project" value="UniProtKB-UniRule"/>
</dbReference>
<evidence type="ECO:0000259" key="8">
    <source>
        <dbReference type="Pfam" id="PF01182"/>
    </source>
</evidence>
<comment type="pathway">
    <text evidence="3 7">Carbohydrate degradation; pentose phosphate pathway; D-ribulose 5-phosphate from D-glucose 6-phosphate (oxidative stage): step 2/3.</text>
</comment>
<evidence type="ECO:0000256" key="4">
    <source>
        <dbReference type="ARBA" id="ARBA00010662"/>
    </source>
</evidence>
<comment type="similarity">
    <text evidence="4 7">Belongs to the glucosamine/galactosamine-6-phosphate isomerase family. 6-phosphogluconolactonase subfamily.</text>
</comment>
<reference evidence="9 10" key="1">
    <citation type="journal article" date="2012" name="J. Bacteriol.">
        <title>Complete Genome Sequence of the Thermophilic, Piezophilic, Heterotrophic Bacterium Marinitoga piezophila KA3.</title>
        <authorList>
            <person name="Lucas S."/>
            <person name="Han J."/>
            <person name="Lapidus A."/>
            <person name="Cheng J.F."/>
            <person name="Goodwin L.A."/>
            <person name="Pitluck S."/>
            <person name="Peters L."/>
            <person name="Mikhailova N."/>
            <person name="Teshima H."/>
            <person name="Detter J.C."/>
            <person name="Han C."/>
            <person name="Tapia R."/>
            <person name="Land M."/>
            <person name="Hauser L."/>
            <person name="Kyrpides N.C."/>
            <person name="Ivanova N."/>
            <person name="Pagani I."/>
            <person name="Vannier P."/>
            <person name="Oger P."/>
            <person name="Bartlett D.H."/>
            <person name="Noll K.M."/>
            <person name="Woyke T."/>
            <person name="Jebbar M."/>
        </authorList>
    </citation>
    <scope>NUCLEOTIDE SEQUENCE [LARGE SCALE GENOMIC DNA]</scope>
    <source>
        <strain evidence="10">DSM 14283 / JCM 11233 / KA3</strain>
    </source>
</reference>
<dbReference type="InterPro" id="IPR006148">
    <property type="entry name" value="Glc/Gal-6P_isomerase"/>
</dbReference>
<dbReference type="EC" id="3.1.1.31" evidence="5 7"/>
<evidence type="ECO:0000313" key="10">
    <source>
        <dbReference type="Proteomes" id="UP000007161"/>
    </source>
</evidence>
<reference evidence="10" key="2">
    <citation type="submission" date="2012-01" db="EMBL/GenBank/DDBJ databases">
        <title>Complete sequence of chromosome of Marinitoga piezophila KA3.</title>
        <authorList>
            <person name="Lucas S."/>
            <person name="Han J."/>
            <person name="Lapidus A."/>
            <person name="Cheng J.-F."/>
            <person name="Goodwin L."/>
            <person name="Pitluck S."/>
            <person name="Peters L."/>
            <person name="Mikhailova N."/>
            <person name="Teshima H."/>
            <person name="Detter J.C."/>
            <person name="Han C."/>
            <person name="Tapia R."/>
            <person name="Land M."/>
            <person name="Hauser L."/>
            <person name="Kyrpides N."/>
            <person name="Ivanova N."/>
            <person name="Pagani I."/>
            <person name="Jebbar M."/>
            <person name="Vannier P."/>
            <person name="Oger P."/>
            <person name="Cario A."/>
            <person name="Bartlett D."/>
            <person name="Noll K.M."/>
            <person name="Woyke T."/>
        </authorList>
    </citation>
    <scope>NUCLEOTIDE SEQUENCE [LARGE SCALE GENOMIC DNA]</scope>
    <source>
        <strain evidence="10">DSM 14283 / JCM 11233 / KA3</strain>
    </source>
</reference>
<dbReference type="RefSeq" id="WP_014297032.1">
    <property type="nucleotide sequence ID" value="NC_016751.1"/>
</dbReference>
<feature type="domain" description="Glucosamine/galactosamine-6-phosphate isomerase" evidence="8">
    <location>
        <begin position="11"/>
        <end position="223"/>
    </location>
</feature>
<dbReference type="Pfam" id="PF01182">
    <property type="entry name" value="Glucosamine_iso"/>
    <property type="match status" value="1"/>
</dbReference>
<name>H2J4L9_MARPK</name>
<dbReference type="GO" id="GO:0017057">
    <property type="term" value="F:6-phosphogluconolactonase activity"/>
    <property type="evidence" value="ECO:0007669"/>
    <property type="project" value="UniProtKB-UniRule"/>
</dbReference>
<evidence type="ECO:0000256" key="1">
    <source>
        <dbReference type="ARBA" id="ARBA00000832"/>
    </source>
</evidence>
<evidence type="ECO:0000313" key="9">
    <source>
        <dbReference type="EMBL" id="AEX85961.1"/>
    </source>
</evidence>
<dbReference type="InterPro" id="IPR039104">
    <property type="entry name" value="6PGL"/>
</dbReference>
<evidence type="ECO:0000256" key="6">
    <source>
        <dbReference type="ARBA" id="ARBA00020337"/>
    </source>
</evidence>
<keyword evidence="10" id="KW-1185">Reference proteome</keyword>
<dbReference type="GO" id="GO:0006098">
    <property type="term" value="P:pentose-phosphate shunt"/>
    <property type="evidence" value="ECO:0007669"/>
    <property type="project" value="UniProtKB-UniPathway"/>
</dbReference>
<sequence>MRIFEYENINEMSFETAKTVFNFYDYYIRKQGYFSLVLAGGNTPKLLYQILASEYNLKINWNDVYIFFGDERYVDKENEYSNYKMAFETLISKIDIPPKNIFRIRTEIEPIEKCVEDYENQILKFFEKKDKDVSFDLILLGMGNDGHVASIFPDIEISNNKYIDYVIPKNANPLVPRITFTYNTINNSKNVVFLISGKEKIKVLNEVFRGKEYPVGNIKPRENLIYFISK</sequence>
<organism evidence="9 10">
    <name type="scientific">Marinitoga piezophila (strain DSM 14283 / JCM 11233 / KA3)</name>
    <dbReference type="NCBI Taxonomy" id="443254"/>
    <lineage>
        <taxon>Bacteria</taxon>
        <taxon>Thermotogati</taxon>
        <taxon>Thermotogota</taxon>
        <taxon>Thermotogae</taxon>
        <taxon>Petrotogales</taxon>
        <taxon>Petrotogaceae</taxon>
        <taxon>Marinitoga</taxon>
    </lineage>
</organism>
<protein>
    <recommendedName>
        <fullName evidence="6 7">6-phosphogluconolactonase</fullName>
        <shortName evidence="7">6PGL</shortName>
        <ecNumber evidence="5 7">3.1.1.31</ecNumber>
    </recommendedName>
</protein>
<evidence type="ECO:0000256" key="3">
    <source>
        <dbReference type="ARBA" id="ARBA00004961"/>
    </source>
</evidence>
<evidence type="ECO:0000256" key="5">
    <source>
        <dbReference type="ARBA" id="ARBA00013198"/>
    </source>
</evidence>
<dbReference type="SUPFAM" id="SSF100950">
    <property type="entry name" value="NagB/RpiA/CoA transferase-like"/>
    <property type="match status" value="1"/>
</dbReference>
<dbReference type="KEGG" id="mpz:Marpi_1571"/>
<dbReference type="PANTHER" id="PTHR11054">
    <property type="entry name" value="6-PHOSPHOGLUCONOLACTONASE"/>
    <property type="match status" value="1"/>
</dbReference>
<dbReference type="CDD" id="cd01400">
    <property type="entry name" value="6PGL"/>
    <property type="match status" value="1"/>
</dbReference>
<keyword evidence="7" id="KW-0378">Hydrolase</keyword>
<dbReference type="Proteomes" id="UP000007161">
    <property type="component" value="Chromosome"/>
</dbReference>
<dbReference type="eggNOG" id="COG0363">
    <property type="taxonomic scope" value="Bacteria"/>
</dbReference>
<accession>H2J4L9</accession>
<comment type="catalytic activity">
    <reaction evidence="1 7">
        <text>6-phospho-D-glucono-1,5-lactone + H2O = 6-phospho-D-gluconate + H(+)</text>
        <dbReference type="Rhea" id="RHEA:12556"/>
        <dbReference type="ChEBI" id="CHEBI:15377"/>
        <dbReference type="ChEBI" id="CHEBI:15378"/>
        <dbReference type="ChEBI" id="CHEBI:57955"/>
        <dbReference type="ChEBI" id="CHEBI:58759"/>
        <dbReference type="EC" id="3.1.1.31"/>
    </reaction>
</comment>